<dbReference type="EMBL" id="HF951689">
    <property type="protein sequence ID" value="CCW36250.1"/>
    <property type="molecule type" value="Genomic_DNA"/>
</dbReference>
<reference evidence="12" key="1">
    <citation type="submission" date="2013-03" db="EMBL/GenBank/DDBJ databases">
        <title>Genome sequence of Chthonomonas calidirosea, the first sequenced genome from the Armatimonadetes phylum (formally candidate division OP10).</title>
        <authorList>
            <person name="Lee K.C.Y."/>
            <person name="Morgan X.C."/>
            <person name="Dunfield P.F."/>
            <person name="Tamas I."/>
            <person name="Houghton K.M."/>
            <person name="Vyssotski M."/>
            <person name="Ryan J.L.J."/>
            <person name="Lagutin K."/>
            <person name="McDonald I.R."/>
            <person name="Stott M.B."/>
        </authorList>
    </citation>
    <scope>NUCLEOTIDE SEQUENCE [LARGE SCALE GENOMIC DNA]</scope>
    <source>
        <strain evidence="12">DSM 23976 / ICMP 18418 / T49</strain>
    </source>
</reference>
<dbReference type="Pfam" id="PF19304">
    <property type="entry name" value="PGDH_inter"/>
    <property type="match status" value="1"/>
</dbReference>
<dbReference type="FunFam" id="3.30.1330.90:FF:000003">
    <property type="entry name" value="D-3-phosphoglycerate dehydrogenase"/>
    <property type="match status" value="1"/>
</dbReference>
<protein>
    <recommendedName>
        <fullName evidence="4 9">D-3-phosphoglycerate dehydrogenase</fullName>
        <ecNumber evidence="9">1.1.1.95</ecNumber>
    </recommendedName>
</protein>
<dbReference type="CDD" id="cd04902">
    <property type="entry name" value="ACT_3PGDH-xct"/>
    <property type="match status" value="1"/>
</dbReference>
<dbReference type="PANTHER" id="PTHR42938:SF47">
    <property type="entry name" value="HYDROXYPYRUVATE REDUCTASE"/>
    <property type="match status" value="1"/>
</dbReference>
<evidence type="ECO:0000256" key="6">
    <source>
        <dbReference type="ARBA" id="ARBA00023027"/>
    </source>
</evidence>
<accession>S0EZZ9</accession>
<dbReference type="eggNOG" id="COG1052">
    <property type="taxonomic scope" value="Bacteria"/>
</dbReference>
<dbReference type="PROSITE" id="PS00671">
    <property type="entry name" value="D_2_HYDROXYACID_DH_3"/>
    <property type="match status" value="1"/>
</dbReference>
<keyword evidence="6 9" id="KW-0520">NAD</keyword>
<comment type="similarity">
    <text evidence="3 9">Belongs to the D-isomer specific 2-hydroxyacid dehydrogenase family.</text>
</comment>
<dbReference type="Gene3D" id="3.30.1330.90">
    <property type="entry name" value="D-3-phosphoglycerate dehydrogenase, domain 3"/>
    <property type="match status" value="1"/>
</dbReference>
<evidence type="ECO:0000313" key="12">
    <source>
        <dbReference type="Proteomes" id="UP000014227"/>
    </source>
</evidence>
<dbReference type="InterPro" id="IPR029752">
    <property type="entry name" value="D-isomer_DH_CS1"/>
</dbReference>
<dbReference type="EC" id="1.1.1.95" evidence="9"/>
<dbReference type="Proteomes" id="UP000014227">
    <property type="component" value="Chromosome I"/>
</dbReference>
<comment type="pathway">
    <text evidence="2 9">Amino-acid biosynthesis; L-serine biosynthesis; L-serine from 3-phospho-D-glycerate: step 1/3.</text>
</comment>
<dbReference type="InterPro" id="IPR045626">
    <property type="entry name" value="PGDH_ASB_dom"/>
</dbReference>
<dbReference type="PROSITE" id="PS51671">
    <property type="entry name" value="ACT"/>
    <property type="match status" value="1"/>
</dbReference>
<dbReference type="InterPro" id="IPR006140">
    <property type="entry name" value="D-isomer_DH_NAD-bd"/>
</dbReference>
<dbReference type="InterPro" id="IPR006139">
    <property type="entry name" value="D-isomer_2_OHA_DH_cat_dom"/>
</dbReference>
<dbReference type="AlphaFoldDB" id="S0EZZ9"/>
<dbReference type="Pfam" id="PF02826">
    <property type="entry name" value="2-Hacid_dh_C"/>
    <property type="match status" value="1"/>
</dbReference>
<dbReference type="PANTHER" id="PTHR42938">
    <property type="entry name" value="FORMATE DEHYDROGENASE 1"/>
    <property type="match status" value="1"/>
</dbReference>
<dbReference type="GO" id="GO:0051287">
    <property type="term" value="F:NAD binding"/>
    <property type="evidence" value="ECO:0007669"/>
    <property type="project" value="UniProtKB-UniRule"/>
</dbReference>
<evidence type="ECO:0000256" key="7">
    <source>
        <dbReference type="ARBA" id="ARBA00048126"/>
    </source>
</evidence>
<keyword evidence="9" id="KW-0718">Serine biosynthesis</keyword>
<dbReference type="PATRIC" id="fig|1303518.3.peg.2548"/>
<gene>
    <name evidence="11" type="ORF">CCALI_02451</name>
</gene>
<dbReference type="FunFam" id="3.40.50.720:FF:000021">
    <property type="entry name" value="D-3-phosphoglycerate dehydrogenase"/>
    <property type="match status" value="1"/>
</dbReference>
<dbReference type="GO" id="GO:0006564">
    <property type="term" value="P:L-serine biosynthetic process"/>
    <property type="evidence" value="ECO:0007669"/>
    <property type="project" value="UniProtKB-UniRule"/>
</dbReference>
<dbReference type="FunFam" id="3.30.70.260:FF:000008">
    <property type="entry name" value="D-3-phosphoglycerate dehydrogenase, chloroplastic"/>
    <property type="match status" value="1"/>
</dbReference>
<dbReference type="RefSeq" id="WP_016483762.1">
    <property type="nucleotide sequence ID" value="NC_021487.1"/>
</dbReference>
<name>S0EZZ9_CHTCT</name>
<evidence type="ECO:0000256" key="2">
    <source>
        <dbReference type="ARBA" id="ARBA00005216"/>
    </source>
</evidence>
<dbReference type="STRING" id="454171.CP488_01638"/>
<dbReference type="CDD" id="cd12173">
    <property type="entry name" value="PGDH_4"/>
    <property type="match status" value="1"/>
</dbReference>
<feature type="domain" description="ACT" evidence="10">
    <location>
        <begin position="460"/>
        <end position="532"/>
    </location>
</feature>
<dbReference type="SUPFAM" id="SSF52283">
    <property type="entry name" value="Formate/glycerate dehydrogenase catalytic domain-like"/>
    <property type="match status" value="1"/>
</dbReference>
<dbReference type="Pfam" id="PF01842">
    <property type="entry name" value="ACT"/>
    <property type="match status" value="1"/>
</dbReference>
<sequence length="532" mass="57131">MAKVLVSDPVAEAGIAPLRQATGIEVDLRPGLKPDELKAIIGQYDALIVRSETKVTAELLAFAERLRIIGRAGVGVDNIDVEAATKRGILVVNSPDGNTIAAAELTVGLILALARHIPQADASLRAGKWERKKFLGRELHGKTIGIVGLGRIGSAVAQRLKGFGVELIAYNPFVPETVTRQMGVEPVTLDELVSRSDFITVHTPLNESTRGLIGPAQFARMKEGVYLINAARGGIIDEEALAEAVRNGKVAGYALDVFTTEPPSPENPLLHFPQSVVTPHLGASTVEAQIKVAVDVSEQIVEFLQGRPARSPVNLPSLSEEEQARLEPFQHLATAIGNLQMQLALAQQKERPIAAVEVVFHGDFGDLPTPPITRAVLYGLMLPVHNGRVNLVNAPYLTEMRGIRVLEQRRAATPDHTCLLSVHAHTAAGERVICGTVYGNEPHIVHIDGYHVDIVPHGYMIITEHTDRPGIIGKVGTLLGEAGINIAGMHVGRAAIGGRAIMVLMIDDPVPPDLMEHIREVGGLETAYLVKL</sequence>
<dbReference type="SUPFAM" id="SSF51735">
    <property type="entry name" value="NAD(P)-binding Rossmann-fold domains"/>
    <property type="match status" value="1"/>
</dbReference>
<evidence type="ECO:0000256" key="4">
    <source>
        <dbReference type="ARBA" id="ARBA00021582"/>
    </source>
</evidence>
<dbReference type="SUPFAM" id="SSF143548">
    <property type="entry name" value="Serine metabolism enzymes domain"/>
    <property type="match status" value="1"/>
</dbReference>
<dbReference type="InterPro" id="IPR045865">
    <property type="entry name" value="ACT-like_dom_sf"/>
</dbReference>
<evidence type="ECO:0000256" key="8">
    <source>
        <dbReference type="ARBA" id="ARBA00048731"/>
    </source>
</evidence>
<dbReference type="InterPro" id="IPR006236">
    <property type="entry name" value="PGDH"/>
</dbReference>
<comment type="catalytic activity">
    <reaction evidence="7">
        <text>(R)-2-hydroxyglutarate + NAD(+) = 2-oxoglutarate + NADH + H(+)</text>
        <dbReference type="Rhea" id="RHEA:49612"/>
        <dbReference type="ChEBI" id="CHEBI:15378"/>
        <dbReference type="ChEBI" id="CHEBI:15801"/>
        <dbReference type="ChEBI" id="CHEBI:16810"/>
        <dbReference type="ChEBI" id="CHEBI:57540"/>
        <dbReference type="ChEBI" id="CHEBI:57945"/>
        <dbReference type="EC" id="1.1.1.399"/>
    </reaction>
</comment>
<evidence type="ECO:0000256" key="3">
    <source>
        <dbReference type="ARBA" id="ARBA00005854"/>
    </source>
</evidence>
<organism evidence="11 12">
    <name type="scientific">Chthonomonas calidirosea (strain DSM 23976 / ICMP 18418 / T49)</name>
    <dbReference type="NCBI Taxonomy" id="1303518"/>
    <lineage>
        <taxon>Bacteria</taxon>
        <taxon>Bacillati</taxon>
        <taxon>Armatimonadota</taxon>
        <taxon>Chthonomonadia</taxon>
        <taxon>Chthonomonadales</taxon>
        <taxon>Chthonomonadaceae</taxon>
        <taxon>Chthonomonas</taxon>
    </lineage>
</organism>
<dbReference type="Gene3D" id="3.30.70.260">
    <property type="match status" value="1"/>
</dbReference>
<dbReference type="InterPro" id="IPR002912">
    <property type="entry name" value="ACT_dom"/>
</dbReference>
<comment type="function">
    <text evidence="1">Catalyzes the reversible oxidation of 3-phospho-D-glycerate to 3-phosphonooxypyruvate, the first step of the phosphorylated L-serine biosynthesis pathway. Also catalyzes the reversible oxidation of 2-hydroxyglutarate to 2-oxoglutarate.</text>
</comment>
<dbReference type="InterPro" id="IPR036291">
    <property type="entry name" value="NAD(P)-bd_dom_sf"/>
</dbReference>
<dbReference type="FunCoup" id="S0EZZ9">
    <property type="interactions" value="321"/>
</dbReference>
<comment type="catalytic activity">
    <reaction evidence="8 9">
        <text>(2R)-3-phosphoglycerate + NAD(+) = 3-phosphooxypyruvate + NADH + H(+)</text>
        <dbReference type="Rhea" id="RHEA:12641"/>
        <dbReference type="ChEBI" id="CHEBI:15378"/>
        <dbReference type="ChEBI" id="CHEBI:18110"/>
        <dbReference type="ChEBI" id="CHEBI:57540"/>
        <dbReference type="ChEBI" id="CHEBI:57945"/>
        <dbReference type="ChEBI" id="CHEBI:58272"/>
        <dbReference type="EC" id="1.1.1.95"/>
    </reaction>
</comment>
<dbReference type="Pfam" id="PF00389">
    <property type="entry name" value="2-Hacid_dh"/>
    <property type="match status" value="1"/>
</dbReference>
<keyword evidence="9" id="KW-0028">Amino-acid biosynthesis</keyword>
<keyword evidence="12" id="KW-1185">Reference proteome</keyword>
<dbReference type="GO" id="GO:0004617">
    <property type="term" value="F:phosphoglycerate dehydrogenase activity"/>
    <property type="evidence" value="ECO:0007669"/>
    <property type="project" value="UniProtKB-UniRule"/>
</dbReference>
<dbReference type="InterPro" id="IPR029753">
    <property type="entry name" value="D-isomer_DH_CS"/>
</dbReference>
<dbReference type="eggNOG" id="COG2150">
    <property type="taxonomic scope" value="Bacteria"/>
</dbReference>
<proteinExistence type="inferred from homology"/>
<dbReference type="NCBIfam" id="TIGR01327">
    <property type="entry name" value="PGDH"/>
    <property type="match status" value="1"/>
</dbReference>
<dbReference type="Gene3D" id="3.40.50.720">
    <property type="entry name" value="NAD(P)-binding Rossmann-like Domain"/>
    <property type="match status" value="2"/>
</dbReference>
<dbReference type="UniPathway" id="UPA00135">
    <property type="reaction ID" value="UER00196"/>
</dbReference>
<evidence type="ECO:0000256" key="5">
    <source>
        <dbReference type="ARBA" id="ARBA00023002"/>
    </source>
</evidence>
<evidence type="ECO:0000313" key="11">
    <source>
        <dbReference type="EMBL" id="CCW36250.1"/>
    </source>
</evidence>
<evidence type="ECO:0000259" key="10">
    <source>
        <dbReference type="PROSITE" id="PS51671"/>
    </source>
</evidence>
<dbReference type="InParanoid" id="S0EZZ9"/>
<dbReference type="KEGG" id="ccz:CCALI_02451"/>
<dbReference type="InterPro" id="IPR029009">
    <property type="entry name" value="ASB_dom_sf"/>
</dbReference>
<dbReference type="PROSITE" id="PS00065">
    <property type="entry name" value="D_2_HYDROXYACID_DH_1"/>
    <property type="match status" value="1"/>
</dbReference>
<dbReference type="HOGENOM" id="CLU_019796_8_1_0"/>
<keyword evidence="5 9" id="KW-0560">Oxidoreductase</keyword>
<evidence type="ECO:0000256" key="1">
    <source>
        <dbReference type="ARBA" id="ARBA00003800"/>
    </source>
</evidence>
<dbReference type="PROSITE" id="PS00670">
    <property type="entry name" value="D_2_HYDROXYACID_DH_2"/>
    <property type="match status" value="1"/>
</dbReference>
<evidence type="ECO:0000256" key="9">
    <source>
        <dbReference type="RuleBase" id="RU363003"/>
    </source>
</evidence>
<dbReference type="OrthoDB" id="9805416at2"/>
<dbReference type="SUPFAM" id="SSF55021">
    <property type="entry name" value="ACT-like"/>
    <property type="match status" value="1"/>
</dbReference>